<dbReference type="AlphaFoldDB" id="A0A1M5MBJ8"/>
<organism evidence="3 4">
    <name type="scientific">Cognatiyoonia sediminum</name>
    <dbReference type="NCBI Taxonomy" id="1508389"/>
    <lineage>
        <taxon>Bacteria</taxon>
        <taxon>Pseudomonadati</taxon>
        <taxon>Pseudomonadota</taxon>
        <taxon>Alphaproteobacteria</taxon>
        <taxon>Rhodobacterales</taxon>
        <taxon>Paracoccaceae</taxon>
        <taxon>Cognatiyoonia</taxon>
    </lineage>
</organism>
<evidence type="ECO:0000256" key="1">
    <source>
        <dbReference type="RuleBase" id="RU003682"/>
    </source>
</evidence>
<keyword evidence="1" id="KW-0408">Iron</keyword>
<dbReference type="Pfam" id="PF23169">
    <property type="entry name" value="HalD"/>
    <property type="match status" value="1"/>
</dbReference>
<dbReference type="InterPro" id="IPR005123">
    <property type="entry name" value="Oxoglu/Fe-dep_dioxygenase_dom"/>
</dbReference>
<reference evidence="3 4" key="1">
    <citation type="submission" date="2016-11" db="EMBL/GenBank/DDBJ databases">
        <authorList>
            <person name="Jaros S."/>
            <person name="Januszkiewicz K."/>
            <person name="Wedrychowicz H."/>
        </authorList>
    </citation>
    <scope>NUCLEOTIDE SEQUENCE [LARGE SCALE GENOMIC DNA]</scope>
    <source>
        <strain evidence="3 4">DSM 28715</strain>
    </source>
</reference>
<dbReference type="GO" id="GO:0016491">
    <property type="term" value="F:oxidoreductase activity"/>
    <property type="evidence" value="ECO:0007669"/>
    <property type="project" value="UniProtKB-KW"/>
</dbReference>
<dbReference type="OrthoDB" id="9798229at2"/>
<dbReference type="SUPFAM" id="SSF51197">
    <property type="entry name" value="Clavaminate synthase-like"/>
    <property type="match status" value="1"/>
</dbReference>
<dbReference type="EMBL" id="FQXB01000001">
    <property type="protein sequence ID" value="SHG74103.1"/>
    <property type="molecule type" value="Genomic_DNA"/>
</dbReference>
<dbReference type="PROSITE" id="PS51471">
    <property type="entry name" value="FE2OG_OXY"/>
    <property type="match status" value="1"/>
</dbReference>
<accession>A0A1M5MBJ8</accession>
<gene>
    <name evidence="3" type="ORF">SAMN05444003_0720</name>
</gene>
<feature type="domain" description="Fe2OG dioxygenase" evidence="2">
    <location>
        <begin position="137"/>
        <end position="244"/>
    </location>
</feature>
<keyword evidence="4" id="KW-1185">Reference proteome</keyword>
<name>A0A1M5MBJ8_9RHOB</name>
<keyword evidence="1" id="KW-0479">Metal-binding</keyword>
<dbReference type="STRING" id="1508389.SAMN05444003_0720"/>
<protein>
    <recommendedName>
        <fullName evidence="2">Fe2OG dioxygenase domain-containing protein</fullName>
    </recommendedName>
</protein>
<evidence type="ECO:0000259" key="2">
    <source>
        <dbReference type="PROSITE" id="PS51471"/>
    </source>
</evidence>
<keyword evidence="1" id="KW-0560">Oxidoreductase</keyword>
<dbReference type="RefSeq" id="WP_072899361.1">
    <property type="nucleotide sequence ID" value="NZ_FQXB01000001.1"/>
</dbReference>
<dbReference type="GO" id="GO:0046872">
    <property type="term" value="F:metal ion binding"/>
    <property type="evidence" value="ECO:0007669"/>
    <property type="project" value="UniProtKB-KW"/>
</dbReference>
<evidence type="ECO:0000313" key="3">
    <source>
        <dbReference type="EMBL" id="SHG74103.1"/>
    </source>
</evidence>
<comment type="similarity">
    <text evidence="1">Belongs to the iron/ascorbate-dependent oxidoreductase family.</text>
</comment>
<dbReference type="Gene3D" id="2.60.120.620">
    <property type="entry name" value="q2cbj1_9rhob like domain"/>
    <property type="match status" value="1"/>
</dbReference>
<dbReference type="InterPro" id="IPR056470">
    <property type="entry name" value="BesD/HalB-like"/>
</dbReference>
<dbReference type="Proteomes" id="UP000184074">
    <property type="component" value="Unassembled WGS sequence"/>
</dbReference>
<evidence type="ECO:0000313" key="4">
    <source>
        <dbReference type="Proteomes" id="UP000184074"/>
    </source>
</evidence>
<proteinExistence type="inferred from homology"/>
<sequence length="278" mass="31070">MDAQHLINMDRFPIFEEGENRAALVKQVQADLADDGCAVLKGFASKVGLASMLKEADSVAHKGHKSTGRTNAYFTQDDPCLPHDHPRRQFFDRSNCFVPADNFPPEGPLRSLYENVVFSGFVKNCLQEDAFFPYADPLADVIVNAAEEGNGFPWHFDTNNFTVTLALQNADDGGAFEYAPNVRKGDENFAEVARVLDGSSDLVKTLHLEPGDLQIFRGRYSLHRVTPLSGPTPRYVAIFSWVDQPDMVATPERCKQLYGRVLPIHYERAGLRSDEFID</sequence>